<dbReference type="InterPro" id="IPR050361">
    <property type="entry name" value="MPP/UQCRC_Complex"/>
</dbReference>
<proteinExistence type="inferred from homology"/>
<dbReference type="Pfam" id="PF05193">
    <property type="entry name" value="Peptidase_M16_C"/>
    <property type="match status" value="1"/>
</dbReference>
<feature type="domain" description="Peptidase M16 C-terminal" evidence="2">
    <location>
        <begin position="25"/>
        <end position="148"/>
    </location>
</feature>
<dbReference type="EMBL" id="BARU01041745">
    <property type="protein sequence ID" value="GAH77670.1"/>
    <property type="molecule type" value="Genomic_DNA"/>
</dbReference>
<dbReference type="AlphaFoldDB" id="X1J838"/>
<dbReference type="GO" id="GO:0046872">
    <property type="term" value="F:metal ion binding"/>
    <property type="evidence" value="ECO:0007669"/>
    <property type="project" value="InterPro"/>
</dbReference>
<evidence type="ECO:0000313" key="3">
    <source>
        <dbReference type="EMBL" id="GAH77670.1"/>
    </source>
</evidence>
<accession>X1J838</accession>
<sequence>MVFSTFEWGLGEWGGAGWEEVAVFQPDAPSEPKTETVTMPGKASTDIAIGFVGPIRHSDDYYAARLLNEIFGYIGLGGRMGNYIRDELGLAYYAFTRFGGGLYGGAWTAHMGVNPANVERAVQAFLEELSRIVAEEVSEKEMEQAKGSLIGQVIVRLESNAGMANMLLGMEYAQLGDDYVVRYPQIIASLTKADLLACARRYLLPDGYCLAIAGP</sequence>
<comment type="similarity">
    <text evidence="1">Belongs to the peptidase M16 family.</text>
</comment>
<dbReference type="PANTHER" id="PTHR11851:SF49">
    <property type="entry name" value="MITOCHONDRIAL-PROCESSING PEPTIDASE SUBUNIT ALPHA"/>
    <property type="match status" value="1"/>
</dbReference>
<evidence type="ECO:0000256" key="1">
    <source>
        <dbReference type="ARBA" id="ARBA00007261"/>
    </source>
</evidence>
<reference evidence="3" key="1">
    <citation type="journal article" date="2014" name="Front. Microbiol.">
        <title>High frequency of phylogenetically diverse reductive dehalogenase-homologous genes in deep subseafloor sedimentary metagenomes.</title>
        <authorList>
            <person name="Kawai M."/>
            <person name="Futagami T."/>
            <person name="Toyoda A."/>
            <person name="Takaki Y."/>
            <person name="Nishi S."/>
            <person name="Hori S."/>
            <person name="Arai W."/>
            <person name="Tsubouchi T."/>
            <person name="Morono Y."/>
            <person name="Uchiyama I."/>
            <person name="Ito T."/>
            <person name="Fujiyama A."/>
            <person name="Inagaki F."/>
            <person name="Takami H."/>
        </authorList>
    </citation>
    <scope>NUCLEOTIDE SEQUENCE</scope>
    <source>
        <strain evidence="3">Expedition CK06-06</strain>
    </source>
</reference>
<protein>
    <recommendedName>
        <fullName evidence="2">Peptidase M16 C-terminal domain-containing protein</fullName>
    </recommendedName>
</protein>
<dbReference type="InterPro" id="IPR011249">
    <property type="entry name" value="Metalloenz_LuxS/M16"/>
</dbReference>
<name>X1J838_9ZZZZ</name>
<comment type="caution">
    <text evidence="3">The sequence shown here is derived from an EMBL/GenBank/DDBJ whole genome shotgun (WGS) entry which is preliminary data.</text>
</comment>
<evidence type="ECO:0000259" key="2">
    <source>
        <dbReference type="Pfam" id="PF05193"/>
    </source>
</evidence>
<dbReference type="Gene3D" id="3.30.830.10">
    <property type="entry name" value="Metalloenzyme, LuxS/M16 peptidase-like"/>
    <property type="match status" value="1"/>
</dbReference>
<dbReference type="PANTHER" id="PTHR11851">
    <property type="entry name" value="METALLOPROTEASE"/>
    <property type="match status" value="1"/>
</dbReference>
<organism evidence="3">
    <name type="scientific">marine sediment metagenome</name>
    <dbReference type="NCBI Taxonomy" id="412755"/>
    <lineage>
        <taxon>unclassified sequences</taxon>
        <taxon>metagenomes</taxon>
        <taxon>ecological metagenomes</taxon>
    </lineage>
</organism>
<gene>
    <name evidence="3" type="ORF">S03H2_64290</name>
</gene>
<dbReference type="SUPFAM" id="SSF63411">
    <property type="entry name" value="LuxS/MPP-like metallohydrolase"/>
    <property type="match status" value="1"/>
</dbReference>
<dbReference type="InterPro" id="IPR007863">
    <property type="entry name" value="Peptidase_M16_C"/>
</dbReference>